<keyword evidence="15" id="KW-0675">Receptor</keyword>
<organism evidence="22 23">
    <name type="scientific">Ficus carica</name>
    <name type="common">Common fig</name>
    <dbReference type="NCBI Taxonomy" id="3494"/>
    <lineage>
        <taxon>Eukaryota</taxon>
        <taxon>Viridiplantae</taxon>
        <taxon>Streptophyta</taxon>
        <taxon>Embryophyta</taxon>
        <taxon>Tracheophyta</taxon>
        <taxon>Spermatophyta</taxon>
        <taxon>Magnoliopsida</taxon>
        <taxon>eudicotyledons</taxon>
        <taxon>Gunneridae</taxon>
        <taxon>Pentapetalae</taxon>
        <taxon>rosids</taxon>
        <taxon>fabids</taxon>
        <taxon>Rosales</taxon>
        <taxon>Moraceae</taxon>
        <taxon>Ficeae</taxon>
        <taxon>Ficus</taxon>
    </lineage>
</organism>
<dbReference type="FunFam" id="2.60.120.430:FF:000004">
    <property type="entry name" value="Putative leucine-rich repeat receptor-like serine/threonine-protein kinase"/>
    <property type="match status" value="1"/>
</dbReference>
<keyword evidence="16" id="KW-0325">Glycoprotein</keyword>
<dbReference type="Pfam" id="PF00560">
    <property type="entry name" value="LRR_1"/>
    <property type="match status" value="3"/>
</dbReference>
<proteinExistence type="predicted"/>
<feature type="domain" description="Protein kinase" evidence="21">
    <location>
        <begin position="614"/>
        <end position="890"/>
    </location>
</feature>
<reference evidence="22" key="1">
    <citation type="submission" date="2023-07" db="EMBL/GenBank/DDBJ databases">
        <title>draft genome sequence of fig (Ficus carica).</title>
        <authorList>
            <person name="Takahashi T."/>
            <person name="Nishimura K."/>
        </authorList>
    </citation>
    <scope>NUCLEOTIDE SEQUENCE</scope>
</reference>
<evidence type="ECO:0000259" key="21">
    <source>
        <dbReference type="PROSITE" id="PS50011"/>
    </source>
</evidence>
<evidence type="ECO:0000256" key="3">
    <source>
        <dbReference type="ARBA" id="ARBA00022527"/>
    </source>
</evidence>
<feature type="compositionally biased region" description="Polar residues" evidence="19">
    <location>
        <begin position="921"/>
        <end position="936"/>
    </location>
</feature>
<sequence>MGSTYWEIDDDSCEVKMVGLTIERPEGSEAEVDCNCTFENNTVCHVVSIVLKGYSLPGKLPPQLGTLPYLKKIDFGFNYLNGTIPREWGSLELTNISILVNRLSGEIPKELGNISTLNYICLDANQFSGTIPAELGRLSDLQSLMLSSNRFTGNLPMALAELKNLTDFRISDNNFNGSIPDFIQNWKQLQRLHMEASGLQGPIPSNISLLTELEDLRISDMPSPGQPFPMLRNMASMTKLVLRNCNISGEIPSYFWIMRNQDVVDLSYNKLVGEIPQTTNIERMRLLFLTGNMLSGSIPDSLLREGTSIDLSYNNFTWQGPEQRTCQSDIKALPCLKDLKCPQYSTCWHVNSGGADVTIKDNNKEFVYEGDGEVEGGTAKLFLNQESYWGFSSTGDYMDDNDYQNTRYVATLTSSNISDLYKTARTSPISLTYFHRCLENGNYSVNLHFAEIQFTNDQTYKSLGRRFFDIYVQERLVREDFNIEDVAGMAEKPVVLTVRNISVTNNALEIRLLFAGKGTTRVPDRGVYGPLVSAVSVISDSKTCSRGGKKETTQIIVGVVIGSLCLFFVIVGILCWKGCFKGRKRRKQGEDFQGLEMQTGTFTLKQIIAATNDFDHANKIGEGGFGPVYKGQLPDGTVIAVKQLSSRSRQGNREFLTEIGMISCVQHPNLVKLHGCCIEADQLMLVYEYMENNSLARALFGQGNRLLLDWPARHKICIGIARGLAFLHEESRLKIVHRDIKATNVLLDADLNPKISDFGLAKLDEEEKSHISTRIAGTIGYMAPEYALWGHLTYKADVYSFGVVALEIVSGKNNNNYMPSGDYVCLLDWACHIQQSGNFMELVDENLGSEVDQKQAETMIKVALLCTSASALLRPTMSEVVSMLEERTAVPEVMPEQNTYSGGDLRFKAIRDHHKQRKDQSLSASQTQNSTGTRTFSSSYAAVQGLNAINTPSTSSSPL</sequence>
<evidence type="ECO:0000256" key="18">
    <source>
        <dbReference type="ARBA" id="ARBA00048679"/>
    </source>
</evidence>
<dbReference type="CDD" id="cd14066">
    <property type="entry name" value="STKc_IRAK"/>
    <property type="match status" value="1"/>
</dbReference>
<keyword evidence="14 20" id="KW-0472">Membrane</keyword>
<comment type="catalytic activity">
    <reaction evidence="18">
        <text>L-seryl-[protein] + ATP = O-phospho-L-seryl-[protein] + ADP + H(+)</text>
        <dbReference type="Rhea" id="RHEA:17989"/>
        <dbReference type="Rhea" id="RHEA-COMP:9863"/>
        <dbReference type="Rhea" id="RHEA-COMP:11604"/>
        <dbReference type="ChEBI" id="CHEBI:15378"/>
        <dbReference type="ChEBI" id="CHEBI:29999"/>
        <dbReference type="ChEBI" id="CHEBI:30616"/>
        <dbReference type="ChEBI" id="CHEBI:83421"/>
        <dbReference type="ChEBI" id="CHEBI:456216"/>
        <dbReference type="EC" id="2.7.11.1"/>
    </reaction>
</comment>
<evidence type="ECO:0000256" key="12">
    <source>
        <dbReference type="ARBA" id="ARBA00022840"/>
    </source>
</evidence>
<dbReference type="GO" id="GO:0005524">
    <property type="term" value="F:ATP binding"/>
    <property type="evidence" value="ECO:0007669"/>
    <property type="project" value="UniProtKB-KW"/>
</dbReference>
<dbReference type="PANTHER" id="PTHR48006:SF72">
    <property type="entry name" value="LRR RECEPTOR-LIKE SERINE_THREONINE-PROTEIN KINASE RFK1-RELATED"/>
    <property type="match status" value="1"/>
</dbReference>
<accession>A0AA88A256</accession>
<gene>
    <name evidence="22" type="ORF">TIFTF001_012672</name>
</gene>
<evidence type="ECO:0000256" key="14">
    <source>
        <dbReference type="ARBA" id="ARBA00023136"/>
    </source>
</evidence>
<keyword evidence="23" id="KW-1185">Reference proteome</keyword>
<evidence type="ECO:0000256" key="10">
    <source>
        <dbReference type="ARBA" id="ARBA00022741"/>
    </source>
</evidence>
<evidence type="ECO:0000313" key="22">
    <source>
        <dbReference type="EMBL" id="GMN43470.1"/>
    </source>
</evidence>
<dbReference type="EC" id="2.7.11.1" evidence="2"/>
<dbReference type="GO" id="GO:0004674">
    <property type="term" value="F:protein serine/threonine kinase activity"/>
    <property type="evidence" value="ECO:0007669"/>
    <property type="project" value="UniProtKB-KW"/>
</dbReference>
<keyword evidence="5" id="KW-0433">Leucine-rich repeat</keyword>
<dbReference type="SMART" id="SM00220">
    <property type="entry name" value="S_TKc"/>
    <property type="match status" value="1"/>
</dbReference>
<evidence type="ECO:0000256" key="5">
    <source>
        <dbReference type="ARBA" id="ARBA00022614"/>
    </source>
</evidence>
<comment type="subcellular location">
    <subcellularLocation>
        <location evidence="1">Membrane</location>
        <topology evidence="1">Single-pass type I membrane protein</topology>
    </subcellularLocation>
</comment>
<evidence type="ECO:0000256" key="2">
    <source>
        <dbReference type="ARBA" id="ARBA00012513"/>
    </source>
</evidence>
<evidence type="ECO:0000256" key="11">
    <source>
        <dbReference type="ARBA" id="ARBA00022777"/>
    </source>
</evidence>
<dbReference type="InterPro" id="IPR021720">
    <property type="entry name" value="Malectin_dom"/>
</dbReference>
<keyword evidence="11" id="KW-0418">Kinase</keyword>
<dbReference type="PANTHER" id="PTHR48006">
    <property type="entry name" value="LEUCINE-RICH REPEAT-CONTAINING PROTEIN DDB_G0281931-RELATED"/>
    <property type="match status" value="1"/>
</dbReference>
<keyword evidence="6" id="KW-0808">Transferase</keyword>
<keyword evidence="7 20" id="KW-0812">Transmembrane</keyword>
<evidence type="ECO:0000256" key="4">
    <source>
        <dbReference type="ARBA" id="ARBA00022553"/>
    </source>
</evidence>
<dbReference type="AlphaFoldDB" id="A0AA88A256"/>
<keyword evidence="4" id="KW-0597">Phosphoprotein</keyword>
<dbReference type="InterPro" id="IPR011009">
    <property type="entry name" value="Kinase-like_dom_sf"/>
</dbReference>
<dbReference type="Gene3D" id="1.10.510.10">
    <property type="entry name" value="Transferase(Phosphotransferase) domain 1"/>
    <property type="match status" value="1"/>
</dbReference>
<dbReference type="FunFam" id="3.30.200.20:FF:000217">
    <property type="entry name" value="probable LRR receptor-like serine/threonine-protein kinase At1g53430"/>
    <property type="match status" value="1"/>
</dbReference>
<keyword evidence="3" id="KW-0723">Serine/threonine-protein kinase</keyword>
<evidence type="ECO:0000256" key="13">
    <source>
        <dbReference type="ARBA" id="ARBA00022989"/>
    </source>
</evidence>
<dbReference type="Proteomes" id="UP001187192">
    <property type="component" value="Unassembled WGS sequence"/>
</dbReference>
<dbReference type="SUPFAM" id="SSF56112">
    <property type="entry name" value="Protein kinase-like (PK-like)"/>
    <property type="match status" value="1"/>
</dbReference>
<dbReference type="Gene3D" id="2.60.120.430">
    <property type="entry name" value="Galactose-binding lectin"/>
    <property type="match status" value="1"/>
</dbReference>
<evidence type="ECO:0000256" key="1">
    <source>
        <dbReference type="ARBA" id="ARBA00004479"/>
    </source>
</evidence>
<dbReference type="PROSITE" id="PS00108">
    <property type="entry name" value="PROTEIN_KINASE_ST"/>
    <property type="match status" value="1"/>
</dbReference>
<dbReference type="PROSITE" id="PS50011">
    <property type="entry name" value="PROTEIN_KINASE_DOM"/>
    <property type="match status" value="1"/>
</dbReference>
<evidence type="ECO:0000256" key="19">
    <source>
        <dbReference type="SAM" id="MobiDB-lite"/>
    </source>
</evidence>
<dbReference type="InterPro" id="IPR001245">
    <property type="entry name" value="Ser-Thr/Tyr_kinase_cat_dom"/>
</dbReference>
<dbReference type="SUPFAM" id="SSF52058">
    <property type="entry name" value="L domain-like"/>
    <property type="match status" value="1"/>
</dbReference>
<evidence type="ECO:0000256" key="9">
    <source>
        <dbReference type="ARBA" id="ARBA00022737"/>
    </source>
</evidence>
<dbReference type="InterPro" id="IPR051824">
    <property type="entry name" value="LRR_Rcpt-Like_S/T_Kinase"/>
</dbReference>
<dbReference type="EMBL" id="BTGU01000016">
    <property type="protein sequence ID" value="GMN43470.1"/>
    <property type="molecule type" value="Genomic_DNA"/>
</dbReference>
<keyword evidence="13 20" id="KW-1133">Transmembrane helix</keyword>
<evidence type="ECO:0000256" key="6">
    <source>
        <dbReference type="ARBA" id="ARBA00022679"/>
    </source>
</evidence>
<evidence type="ECO:0000256" key="17">
    <source>
        <dbReference type="ARBA" id="ARBA00047899"/>
    </source>
</evidence>
<evidence type="ECO:0000256" key="8">
    <source>
        <dbReference type="ARBA" id="ARBA00022729"/>
    </source>
</evidence>
<dbReference type="Gene3D" id="3.80.10.10">
    <property type="entry name" value="Ribonuclease Inhibitor"/>
    <property type="match status" value="3"/>
</dbReference>
<dbReference type="GO" id="GO:0016020">
    <property type="term" value="C:membrane"/>
    <property type="evidence" value="ECO:0007669"/>
    <property type="project" value="UniProtKB-SubCell"/>
</dbReference>
<keyword evidence="12" id="KW-0067">ATP-binding</keyword>
<protein>
    <recommendedName>
        <fullName evidence="2">non-specific serine/threonine protein kinase</fullName>
        <ecNumber evidence="2">2.7.11.1</ecNumber>
    </recommendedName>
</protein>
<dbReference type="FunFam" id="3.80.10.10:FF:000433">
    <property type="entry name" value="Putative LRR receptor-like serine/threonine-protein kinase isoform A"/>
    <property type="match status" value="1"/>
</dbReference>
<evidence type="ECO:0000256" key="16">
    <source>
        <dbReference type="ARBA" id="ARBA00023180"/>
    </source>
</evidence>
<comment type="caution">
    <text evidence="22">The sequence shown here is derived from an EMBL/GenBank/DDBJ whole genome shotgun (WGS) entry which is preliminary data.</text>
</comment>
<dbReference type="InterPro" id="IPR000719">
    <property type="entry name" value="Prot_kinase_dom"/>
</dbReference>
<dbReference type="InterPro" id="IPR032675">
    <property type="entry name" value="LRR_dom_sf"/>
</dbReference>
<dbReference type="InterPro" id="IPR008271">
    <property type="entry name" value="Ser/Thr_kinase_AS"/>
</dbReference>
<feature type="transmembrane region" description="Helical" evidence="20">
    <location>
        <begin position="555"/>
        <end position="576"/>
    </location>
</feature>
<keyword evidence="10" id="KW-0547">Nucleotide-binding</keyword>
<dbReference type="Pfam" id="PF07714">
    <property type="entry name" value="PK_Tyr_Ser-Thr"/>
    <property type="match status" value="1"/>
</dbReference>
<feature type="region of interest" description="Disordered" evidence="19">
    <location>
        <begin position="913"/>
        <end position="936"/>
    </location>
</feature>
<evidence type="ECO:0000256" key="7">
    <source>
        <dbReference type="ARBA" id="ARBA00022692"/>
    </source>
</evidence>
<dbReference type="Pfam" id="PF11721">
    <property type="entry name" value="Malectin"/>
    <property type="match status" value="1"/>
</dbReference>
<dbReference type="InterPro" id="IPR001611">
    <property type="entry name" value="Leu-rich_rpt"/>
</dbReference>
<dbReference type="FunFam" id="1.10.510.10:FF:000044">
    <property type="entry name" value="Putative LRR receptor-like serine/threonine-protein kinase"/>
    <property type="match status" value="1"/>
</dbReference>
<evidence type="ECO:0000256" key="15">
    <source>
        <dbReference type="ARBA" id="ARBA00023170"/>
    </source>
</evidence>
<name>A0AA88A256_FICCA</name>
<dbReference type="Gene3D" id="3.30.200.20">
    <property type="entry name" value="Phosphorylase Kinase, domain 1"/>
    <property type="match status" value="1"/>
</dbReference>
<evidence type="ECO:0000313" key="23">
    <source>
        <dbReference type="Proteomes" id="UP001187192"/>
    </source>
</evidence>
<comment type="catalytic activity">
    <reaction evidence="17">
        <text>L-threonyl-[protein] + ATP = O-phospho-L-threonyl-[protein] + ADP + H(+)</text>
        <dbReference type="Rhea" id="RHEA:46608"/>
        <dbReference type="Rhea" id="RHEA-COMP:11060"/>
        <dbReference type="Rhea" id="RHEA-COMP:11605"/>
        <dbReference type="ChEBI" id="CHEBI:15378"/>
        <dbReference type="ChEBI" id="CHEBI:30013"/>
        <dbReference type="ChEBI" id="CHEBI:30616"/>
        <dbReference type="ChEBI" id="CHEBI:61977"/>
        <dbReference type="ChEBI" id="CHEBI:456216"/>
        <dbReference type="EC" id="2.7.11.1"/>
    </reaction>
</comment>
<dbReference type="FunFam" id="3.80.10.10:FF:000452">
    <property type="entry name" value="Probable LRR receptor-like serine/threonine-protein kinase RFK1"/>
    <property type="match status" value="1"/>
</dbReference>
<keyword evidence="9" id="KW-0677">Repeat</keyword>
<keyword evidence="8" id="KW-0732">Signal</keyword>
<evidence type="ECO:0000256" key="20">
    <source>
        <dbReference type="SAM" id="Phobius"/>
    </source>
</evidence>